<dbReference type="GO" id="GO:0015628">
    <property type="term" value="P:protein secretion by the type II secretion system"/>
    <property type="evidence" value="ECO:0007669"/>
    <property type="project" value="InterPro"/>
</dbReference>
<evidence type="ECO:0000256" key="10">
    <source>
        <dbReference type="SAM" id="Phobius"/>
    </source>
</evidence>
<dbReference type="RefSeq" id="WP_003451838.1">
    <property type="nucleotide sequence ID" value="NZ_AJMR01000143.1"/>
</dbReference>
<evidence type="ECO:0000256" key="8">
    <source>
        <dbReference type="ARBA" id="ARBA00023136"/>
    </source>
</evidence>
<evidence type="ECO:0000256" key="6">
    <source>
        <dbReference type="ARBA" id="ARBA00022692"/>
    </source>
</evidence>
<gene>
    <name evidence="11" type="ORF">KF707C_50430</name>
</gene>
<reference evidence="12" key="1">
    <citation type="submission" date="2015-05" db="EMBL/GenBank/DDBJ databases">
        <title>Draft genome sequencing of a biphenyl-degrading bacterium, Pseudomonas balearica KF707 (=NBRC110670).</title>
        <authorList>
            <person name="Kimura N."/>
            <person name="Hirose J."/>
            <person name="Watanabe T."/>
            <person name="Suenaga H."/>
            <person name="Fujihara H."/>
            <person name="Noguchi M."/>
            <person name="Hashimoto M."/>
            <person name="Shimodaira J."/>
            <person name="Tsuchikane K."/>
            <person name="Hosoyama A."/>
            <person name="Yamazoe A."/>
            <person name="Fujita N."/>
            <person name="Furukawa K."/>
        </authorList>
    </citation>
    <scope>NUCLEOTIDE SEQUENCE [LARGE SCALE GENOMIC DNA]</scope>
    <source>
        <strain evidence="12">DSM 10086 / NBRC 110670 / KF707</strain>
    </source>
</reference>
<evidence type="ECO:0000256" key="1">
    <source>
        <dbReference type="ARBA" id="ARBA00004377"/>
    </source>
</evidence>
<dbReference type="NCBIfam" id="TIGR02532">
    <property type="entry name" value="IV_pilin_GFxxxE"/>
    <property type="match status" value="1"/>
</dbReference>
<protein>
    <recommendedName>
        <fullName evidence="2">Type II secretion system protein H</fullName>
    </recommendedName>
    <alternativeName>
        <fullName evidence="9">General secretion pathway protein H</fullName>
    </alternativeName>
</protein>
<organism evidence="11 12">
    <name type="scientific">Metapseudomonas furukawaii</name>
    <name type="common">Pseudomonas furukawaii</name>
    <dbReference type="NCBI Taxonomy" id="1149133"/>
    <lineage>
        <taxon>Bacteria</taxon>
        <taxon>Pseudomonadati</taxon>
        <taxon>Pseudomonadota</taxon>
        <taxon>Gammaproteobacteria</taxon>
        <taxon>Pseudomonadales</taxon>
        <taxon>Pseudomonadaceae</taxon>
        <taxon>Metapseudomonas</taxon>
    </lineage>
</organism>
<keyword evidence="8 10" id="KW-0472">Membrane</keyword>
<feature type="transmembrane region" description="Helical" evidence="10">
    <location>
        <begin position="12"/>
        <end position="35"/>
    </location>
</feature>
<evidence type="ECO:0000313" key="12">
    <source>
        <dbReference type="Proteomes" id="UP000218554"/>
    </source>
</evidence>
<keyword evidence="3" id="KW-1003">Cell membrane</keyword>
<proteinExistence type="predicted"/>
<accession>A0AAD1C532</accession>
<dbReference type="InterPro" id="IPR012902">
    <property type="entry name" value="N_methyl_site"/>
</dbReference>
<dbReference type="Proteomes" id="UP000218554">
    <property type="component" value="Chromosome"/>
</dbReference>
<dbReference type="NCBIfam" id="TIGR01708">
    <property type="entry name" value="typeII_sec_gspH"/>
    <property type="match status" value="1"/>
</dbReference>
<keyword evidence="5" id="KW-0997">Cell inner membrane</keyword>
<sequence>MGEAAFRRSPAGFTLLEVLVVILLVSLMAGLVGLAQGGQDSRRARHEADRLRGLIGLLRDDAVSHQRQHGLRLDVDGYSVWRLDGTGRWRPDPAYRPQRLPDDLRLRLEPAPERPGEQAGPQLLVLSSDEMTPFTLHLEFRGQPLLSLSSDGLEEVRLEQP</sequence>
<dbReference type="Gene3D" id="3.55.40.10">
    <property type="entry name" value="minor pseudopilin epsh domain"/>
    <property type="match status" value="1"/>
</dbReference>
<dbReference type="KEGG" id="pfuw:KF707C_50430"/>
<keyword evidence="4" id="KW-0488">Methylation</keyword>
<evidence type="ECO:0000256" key="5">
    <source>
        <dbReference type="ARBA" id="ARBA00022519"/>
    </source>
</evidence>
<dbReference type="PRINTS" id="PR00885">
    <property type="entry name" value="BCTERIALGSPH"/>
</dbReference>
<keyword evidence="12" id="KW-1185">Reference proteome</keyword>
<evidence type="ECO:0000256" key="2">
    <source>
        <dbReference type="ARBA" id="ARBA00021549"/>
    </source>
</evidence>
<dbReference type="InterPro" id="IPR045584">
    <property type="entry name" value="Pilin-like"/>
</dbReference>
<evidence type="ECO:0000256" key="4">
    <source>
        <dbReference type="ARBA" id="ARBA00022481"/>
    </source>
</evidence>
<evidence type="ECO:0000256" key="9">
    <source>
        <dbReference type="ARBA" id="ARBA00030775"/>
    </source>
</evidence>
<keyword evidence="7 10" id="KW-1133">Transmembrane helix</keyword>
<dbReference type="GO" id="GO:0005886">
    <property type="term" value="C:plasma membrane"/>
    <property type="evidence" value="ECO:0007669"/>
    <property type="project" value="UniProtKB-SubCell"/>
</dbReference>
<evidence type="ECO:0000256" key="3">
    <source>
        <dbReference type="ARBA" id="ARBA00022475"/>
    </source>
</evidence>
<dbReference type="PROSITE" id="PS00409">
    <property type="entry name" value="PROKAR_NTER_METHYL"/>
    <property type="match status" value="1"/>
</dbReference>
<comment type="subcellular location">
    <subcellularLocation>
        <location evidence="1">Cell inner membrane</location>
        <topology evidence="1">Single-pass membrane protein</topology>
    </subcellularLocation>
</comment>
<dbReference type="Pfam" id="PF07963">
    <property type="entry name" value="N_methyl"/>
    <property type="match status" value="1"/>
</dbReference>
<dbReference type="GO" id="GO:0015627">
    <property type="term" value="C:type II protein secretion system complex"/>
    <property type="evidence" value="ECO:0007669"/>
    <property type="project" value="InterPro"/>
</dbReference>
<reference evidence="11 12" key="2">
    <citation type="journal article" date="2017" name="Int. J. Syst. Evol. Microbiol.">
        <title>Pseudomonas furukawaii sp. nov., a polychlorinated biphenyl-degrading bacterium isolated from biphenyl-contaminated soil in Japan.</title>
        <authorList>
            <person name="Kimura N."/>
            <person name="Watanabe T."/>
            <person name="Suenaga H."/>
            <person name="Fujihara H."/>
            <person name="Futagami T."/>
            <person name="Goto M."/>
            <person name="Hanada S."/>
            <person name="Hirose J."/>
        </authorList>
    </citation>
    <scope>NUCLEOTIDE SEQUENCE [LARGE SCALE GENOMIC DNA]</scope>
    <source>
        <strain evidence="12">DSM 10086 / NBRC 110670 / KF707</strain>
    </source>
</reference>
<dbReference type="AlphaFoldDB" id="A0AAD1C532"/>
<name>A0AAD1C532_METFU</name>
<dbReference type="SUPFAM" id="SSF54523">
    <property type="entry name" value="Pili subunits"/>
    <property type="match status" value="1"/>
</dbReference>
<evidence type="ECO:0000256" key="7">
    <source>
        <dbReference type="ARBA" id="ARBA00022989"/>
    </source>
</evidence>
<dbReference type="InterPro" id="IPR049875">
    <property type="entry name" value="TypeII_GspH"/>
</dbReference>
<dbReference type="EMBL" id="AP014862">
    <property type="protein sequence ID" value="BAU76731.1"/>
    <property type="molecule type" value="Genomic_DNA"/>
</dbReference>
<dbReference type="InterPro" id="IPR002416">
    <property type="entry name" value="T2SS_protein-GspH"/>
</dbReference>
<keyword evidence="6 10" id="KW-0812">Transmembrane</keyword>
<evidence type="ECO:0000313" key="11">
    <source>
        <dbReference type="EMBL" id="BAU76731.1"/>
    </source>
</evidence>